<sequence length="401" mass="42891">MNAFTPDAALARGDDQAAALVERAALLGRAFAAVADEHDRNATAPLEQFRALREAGLLRANIARSDGGYGAGLALSRAIVAEIAYGDPSVALILSMHYSQHAMIVRDAREHTEHTGNWPAALARRLTRASVEGRALVNAAQVEPALGSPSHGGLPETLARRDGDVWRITGHKLYVTGAPLLTWINVLARTDEPEPRLGHFIVPREAAGVRIVETWDPLGMRATASHDVVFTDVAIPIDDVVGLKPAHLGVQRDPHATAWYFSLVGTVYDGAARAARDWLLAFLNERKPGALGGASLASVPIVQESVGRIEMLLTANDWLLRTHADAIDAGTASAELSAMVKHTVVDNAIAAVDIALELAGNHGIARHNPLERHHRNVQCARIHAPSNSLLRTMAARRALGV</sequence>
<evidence type="ECO:0000313" key="7">
    <source>
        <dbReference type="Proteomes" id="UP000247772"/>
    </source>
</evidence>
<dbReference type="SUPFAM" id="SSF47203">
    <property type="entry name" value="Acyl-CoA dehydrogenase C-terminal domain-like"/>
    <property type="match status" value="1"/>
</dbReference>
<evidence type="ECO:0000313" key="6">
    <source>
        <dbReference type="EMBL" id="PYE20594.1"/>
    </source>
</evidence>
<keyword evidence="1" id="KW-0285">Flavoprotein</keyword>
<dbReference type="GO" id="GO:0016627">
    <property type="term" value="F:oxidoreductase activity, acting on the CH-CH group of donors"/>
    <property type="evidence" value="ECO:0007669"/>
    <property type="project" value="InterPro"/>
</dbReference>
<dbReference type="InterPro" id="IPR009100">
    <property type="entry name" value="AcylCoA_DH/oxidase_NM_dom_sf"/>
</dbReference>
<gene>
    <name evidence="6" type="ORF">C7410_116132</name>
</gene>
<dbReference type="PANTHER" id="PTHR43831:SF1">
    <property type="entry name" value="ISOBUTYRYL-COA DEHYDROGENASE, MITOCHONDRIAL"/>
    <property type="match status" value="1"/>
</dbReference>
<comment type="caution">
    <text evidence="6">The sequence shown here is derived from an EMBL/GenBank/DDBJ whole genome shotgun (WGS) entry which is preliminary data.</text>
</comment>
<dbReference type="EMBL" id="QJSQ01000016">
    <property type="protein sequence ID" value="PYE20594.1"/>
    <property type="molecule type" value="Genomic_DNA"/>
</dbReference>
<dbReference type="Pfam" id="PF08028">
    <property type="entry name" value="Acyl-CoA_dh_2"/>
    <property type="match status" value="1"/>
</dbReference>
<feature type="domain" description="Acyl-CoA oxidase/dehydrogenase middle" evidence="3">
    <location>
        <begin position="143"/>
        <end position="233"/>
    </location>
</feature>
<dbReference type="RefSeq" id="WP_244922970.1">
    <property type="nucleotide sequence ID" value="NZ_QJSQ01000016.1"/>
</dbReference>
<dbReference type="Gene3D" id="2.40.110.10">
    <property type="entry name" value="Butyryl-CoA Dehydrogenase, subunit A, domain 2"/>
    <property type="match status" value="1"/>
</dbReference>
<dbReference type="PIRSF" id="PIRSF016578">
    <property type="entry name" value="HsaA"/>
    <property type="match status" value="1"/>
</dbReference>
<dbReference type="InterPro" id="IPR046373">
    <property type="entry name" value="Acyl-CoA_Oxase/DH_mid-dom_sf"/>
</dbReference>
<evidence type="ECO:0000259" key="3">
    <source>
        <dbReference type="Pfam" id="PF02770"/>
    </source>
</evidence>
<dbReference type="Proteomes" id="UP000247772">
    <property type="component" value="Unassembled WGS sequence"/>
</dbReference>
<reference evidence="6 7" key="1">
    <citation type="submission" date="2018-06" db="EMBL/GenBank/DDBJ databases">
        <title>Genomic Encyclopedia of Type Strains, Phase IV (KMG-V): Genome sequencing to study the core and pangenomes of soil and plant-associated prokaryotes.</title>
        <authorList>
            <person name="Whitman W."/>
        </authorList>
    </citation>
    <scope>NUCLEOTIDE SEQUENCE [LARGE SCALE GENOMIC DNA]</scope>
    <source>
        <strain evidence="6 7">SRCL-318</strain>
    </source>
</reference>
<name>A0A2V4T6H0_9BURK</name>
<dbReference type="InterPro" id="IPR037069">
    <property type="entry name" value="AcylCoA_DH/ox_N_sf"/>
</dbReference>
<dbReference type="GO" id="GO:0050660">
    <property type="term" value="F:flavin adenine dinucleotide binding"/>
    <property type="evidence" value="ECO:0007669"/>
    <property type="project" value="InterPro"/>
</dbReference>
<dbReference type="CDD" id="cd00567">
    <property type="entry name" value="ACAD"/>
    <property type="match status" value="1"/>
</dbReference>
<proteinExistence type="predicted"/>
<dbReference type="Pfam" id="PF02771">
    <property type="entry name" value="Acyl-CoA_dh_N"/>
    <property type="match status" value="1"/>
</dbReference>
<dbReference type="InterPro" id="IPR052547">
    <property type="entry name" value="Mito_Isobutyryl-CoADH"/>
</dbReference>
<dbReference type="SUPFAM" id="SSF56645">
    <property type="entry name" value="Acyl-CoA dehydrogenase NM domain-like"/>
    <property type="match status" value="1"/>
</dbReference>
<dbReference type="PANTHER" id="PTHR43831">
    <property type="entry name" value="ISOBUTYRYL-COA DEHYDROGENASE"/>
    <property type="match status" value="1"/>
</dbReference>
<evidence type="ECO:0000256" key="1">
    <source>
        <dbReference type="ARBA" id="ARBA00022630"/>
    </source>
</evidence>
<dbReference type="Gene3D" id="1.20.140.10">
    <property type="entry name" value="Butyryl-CoA Dehydrogenase, subunit A, domain 3"/>
    <property type="match status" value="1"/>
</dbReference>
<feature type="domain" description="Acyl-CoA dehydrogenase/oxidase N-terminal" evidence="4">
    <location>
        <begin position="28"/>
        <end position="108"/>
    </location>
</feature>
<dbReference type="InterPro" id="IPR013786">
    <property type="entry name" value="AcylCoA_DH/ox_N"/>
</dbReference>
<protein>
    <submittedName>
        <fullName evidence="6">Alkylation response protein AidB-like acyl-CoA dehydrogenase</fullName>
    </submittedName>
</protein>
<keyword evidence="2" id="KW-0560">Oxidoreductase</keyword>
<organism evidence="6 7">
    <name type="scientific">Paraburkholderia silvatlantica</name>
    <dbReference type="NCBI Taxonomy" id="321895"/>
    <lineage>
        <taxon>Bacteria</taxon>
        <taxon>Pseudomonadati</taxon>
        <taxon>Pseudomonadota</taxon>
        <taxon>Betaproteobacteria</taxon>
        <taxon>Burkholderiales</taxon>
        <taxon>Burkholderiaceae</taxon>
        <taxon>Paraburkholderia</taxon>
    </lineage>
</organism>
<dbReference type="Gene3D" id="1.10.540.10">
    <property type="entry name" value="Acyl-CoA dehydrogenase/oxidase, N-terminal domain"/>
    <property type="match status" value="1"/>
</dbReference>
<evidence type="ECO:0000256" key="2">
    <source>
        <dbReference type="ARBA" id="ARBA00023002"/>
    </source>
</evidence>
<feature type="domain" description="Acyl-CoA dehydrogenase C-terminal" evidence="5">
    <location>
        <begin position="269"/>
        <end position="384"/>
    </location>
</feature>
<evidence type="ECO:0000259" key="4">
    <source>
        <dbReference type="Pfam" id="PF02771"/>
    </source>
</evidence>
<accession>A0A2V4T6H0</accession>
<dbReference type="InterPro" id="IPR036250">
    <property type="entry name" value="AcylCo_DH-like_C"/>
</dbReference>
<dbReference type="Pfam" id="PF02770">
    <property type="entry name" value="Acyl-CoA_dh_M"/>
    <property type="match status" value="1"/>
</dbReference>
<dbReference type="InterPro" id="IPR006091">
    <property type="entry name" value="Acyl-CoA_Oxase/DH_mid-dom"/>
</dbReference>
<dbReference type="AlphaFoldDB" id="A0A2V4T6H0"/>
<dbReference type="InterPro" id="IPR013107">
    <property type="entry name" value="Acyl-CoA_DH_C"/>
</dbReference>
<evidence type="ECO:0000259" key="5">
    <source>
        <dbReference type="Pfam" id="PF08028"/>
    </source>
</evidence>